<evidence type="ECO:0000313" key="9">
    <source>
        <dbReference type="EMBL" id="MCM5672210.1"/>
    </source>
</evidence>
<dbReference type="GO" id="GO:0005886">
    <property type="term" value="C:plasma membrane"/>
    <property type="evidence" value="ECO:0007669"/>
    <property type="project" value="UniProtKB-SubCell"/>
</dbReference>
<feature type="transmembrane region" description="Helical" evidence="6">
    <location>
        <begin position="201"/>
        <end position="221"/>
    </location>
</feature>
<accession>A0A3S7GZN8</accession>
<reference evidence="8" key="1">
    <citation type="submission" date="2016-02" db="EMBL/GenBank/DDBJ databases">
        <title>Genomic sequence of a clinical Staphylococcus hominis isolate.</title>
        <authorList>
            <person name="McClure J.M."/>
            <person name="Zhang K."/>
        </authorList>
    </citation>
    <scope>NUCLEOTIDE SEQUENCE</scope>
    <source>
        <strain evidence="8">C34847</strain>
    </source>
</reference>
<proteinExistence type="inferred from homology"/>
<comment type="subcellular location">
    <subcellularLocation>
        <location evidence="1 6">Cell membrane</location>
        <topology evidence="1 6">Multi-pass membrane protein</topology>
    </subcellularLocation>
</comment>
<feature type="transmembrane region" description="Helical" evidence="6">
    <location>
        <begin position="155"/>
        <end position="180"/>
    </location>
</feature>
<dbReference type="AlphaFoldDB" id="A0A3S7GZN8"/>
<feature type="transmembrane region" description="Helical" evidence="6">
    <location>
        <begin position="582"/>
        <end position="600"/>
    </location>
</feature>
<feature type="transmembrane region" description="Helical" evidence="6">
    <location>
        <begin position="53"/>
        <end position="76"/>
    </location>
</feature>
<dbReference type="Pfam" id="PF02687">
    <property type="entry name" value="FtsX"/>
    <property type="match status" value="1"/>
</dbReference>
<reference evidence="9 10" key="2">
    <citation type="submission" date="2022-06" db="EMBL/GenBank/DDBJ databases">
        <title>Staphylococcus hominis ShoR14 genome sequence.</title>
        <authorList>
            <person name="Yeo C.C."/>
            <person name="Chew C.H."/>
            <person name="Che Hamzah A.M."/>
            <person name="Al-Trad E.I."/>
        </authorList>
    </citation>
    <scope>NUCLEOTIDE SEQUENCE [LARGE SCALE GENOMIC DNA]</scope>
    <source>
        <strain evidence="9 10">ShoR14</strain>
    </source>
</reference>
<dbReference type="GO" id="GO:0055085">
    <property type="term" value="P:transmembrane transport"/>
    <property type="evidence" value="ECO:0007669"/>
    <property type="project" value="UniProtKB-UniRule"/>
</dbReference>
<evidence type="ECO:0000256" key="2">
    <source>
        <dbReference type="ARBA" id="ARBA00022475"/>
    </source>
</evidence>
<keyword evidence="10" id="KW-1185">Reference proteome</keyword>
<dbReference type="PANTHER" id="PTHR46795:SF3">
    <property type="entry name" value="ABC TRANSPORTER PERMEASE"/>
    <property type="match status" value="1"/>
</dbReference>
<evidence type="ECO:0000256" key="6">
    <source>
        <dbReference type="PIRNR" id="PIRNR018968"/>
    </source>
</evidence>
<dbReference type="Proteomes" id="UP000665944">
    <property type="component" value="Unassembled WGS sequence"/>
</dbReference>
<evidence type="ECO:0000256" key="1">
    <source>
        <dbReference type="ARBA" id="ARBA00004651"/>
    </source>
</evidence>
<feature type="domain" description="ABC3 transporter permease C-terminal" evidence="7">
    <location>
        <begin position="63"/>
        <end position="181"/>
    </location>
</feature>
<name>A0A3S7GZN8_STAHO</name>
<feature type="transmembrane region" description="Helical" evidence="6">
    <location>
        <begin position="620"/>
        <end position="641"/>
    </location>
</feature>
<evidence type="ECO:0000313" key="8">
    <source>
        <dbReference type="EMBL" id="AVI06433.1"/>
    </source>
</evidence>
<dbReference type="EMBL" id="JAGHKT020000005">
    <property type="protein sequence ID" value="MCM5672210.1"/>
    <property type="molecule type" value="Genomic_DNA"/>
</dbReference>
<dbReference type="InterPro" id="IPR027022">
    <property type="entry name" value="ABC_permease_BceB-typ"/>
</dbReference>
<organism evidence="8">
    <name type="scientific">Staphylococcus hominis</name>
    <dbReference type="NCBI Taxonomy" id="1290"/>
    <lineage>
        <taxon>Bacteria</taxon>
        <taxon>Bacillati</taxon>
        <taxon>Bacillota</taxon>
        <taxon>Bacilli</taxon>
        <taxon>Bacillales</taxon>
        <taxon>Staphylococcaceae</taxon>
        <taxon>Staphylococcus</taxon>
    </lineage>
</organism>
<feature type="transmembrane region" description="Helical" evidence="6">
    <location>
        <begin position="110"/>
        <end position="135"/>
    </location>
</feature>
<gene>
    <name evidence="8" type="ORF">AZE34_06575</name>
    <name evidence="9" type="ORF">J7T32_005430</name>
</gene>
<dbReference type="PANTHER" id="PTHR46795">
    <property type="entry name" value="ABC TRANSPORTER PERMEASE-RELATED-RELATED"/>
    <property type="match status" value="1"/>
</dbReference>
<dbReference type="PIRSF" id="PIRSF018968">
    <property type="entry name" value="ABC_permease_BceB"/>
    <property type="match status" value="1"/>
</dbReference>
<dbReference type="RefSeq" id="WP_017175463.1">
    <property type="nucleotide sequence ID" value="NZ_CP014567.1"/>
</dbReference>
<keyword evidence="6" id="KW-0813">Transport</keyword>
<dbReference type="InterPro" id="IPR003838">
    <property type="entry name" value="ABC3_permease_C"/>
</dbReference>
<evidence type="ECO:0000313" key="10">
    <source>
        <dbReference type="Proteomes" id="UP000665944"/>
    </source>
</evidence>
<feature type="transmembrane region" description="Helical" evidence="6">
    <location>
        <begin position="20"/>
        <end position="41"/>
    </location>
</feature>
<keyword evidence="4 6" id="KW-1133">Transmembrane helix</keyword>
<evidence type="ECO:0000256" key="5">
    <source>
        <dbReference type="ARBA" id="ARBA00023136"/>
    </source>
</evidence>
<protein>
    <submittedName>
        <fullName evidence="8">ABC transporter permease</fullName>
    </submittedName>
    <submittedName>
        <fullName evidence="9">FtsX-like permease family protein</fullName>
    </submittedName>
</protein>
<feature type="transmembrane region" description="Helical" evidence="6">
    <location>
        <begin position="523"/>
        <end position="548"/>
    </location>
</feature>
<comment type="similarity">
    <text evidence="6">Belongs to the ABC-4 integral membrane protein family.</text>
</comment>
<dbReference type="EMBL" id="CP014567">
    <property type="protein sequence ID" value="AVI06433.1"/>
    <property type="molecule type" value="Genomic_DNA"/>
</dbReference>
<keyword evidence="3 6" id="KW-0812">Transmembrane</keyword>
<keyword evidence="2 6" id="KW-1003">Cell membrane</keyword>
<evidence type="ECO:0000256" key="3">
    <source>
        <dbReference type="ARBA" id="ARBA00022692"/>
    </source>
</evidence>
<feature type="transmembrane region" description="Helical" evidence="6">
    <location>
        <begin position="233"/>
        <end position="259"/>
    </location>
</feature>
<dbReference type="InterPro" id="IPR052536">
    <property type="entry name" value="ABC-4_Integral_Memb_Prot"/>
</dbReference>
<evidence type="ECO:0000256" key="4">
    <source>
        <dbReference type="ARBA" id="ARBA00022989"/>
    </source>
</evidence>
<sequence length="651" mass="75794">MTFRLLWTLVTQNFKTQRHIMIPFILVISTLFGIEFILLSLNMNASIHKHSDVIPVFIGIGNFFMCLFGLLFILYANRFIMRRRQKELAMNMILGMEKKHFRLMLFIEGIYQYIIIGCLSMIGGYLFGALTYMSLNRILGYTHVSLKKYPFDISAMRYTLLMLAIMILFLFIVNNIKITFQSPIKLIQQQHPTEKQWSKPLLYILLIVGIITVGDSYMIALKDTLILVSLRNIFIALILVTIGTYCLFISLSVLVIDWLQKIPSVYYRPKYFFTISGLRSRMNSNSIGLASLTMLCTFLIVTLGMSVATYRSIDQRANHLMATQYRIELSGDVHHSTTSKHKVRQLENEIKRYVDVDAFREYTSGSVAVTYKKGTFVKRDNENSPLDVNSVYLIVMNQQDYNTINHTHLRLKHNEMGILTNNVMFQKLNHIKLMNQTFKTNQLKGDHFSFPFPGAVTLVTHNVNQQRQLIYYYQTTANINSYIAFNLKTHDTQSIDHIKSKLMKQYDIQIDKKDELNKEMFDIYGGLIFVGTIVSLVLIIGTFTMMYYKNIAEGYEDRKNYRIMRQVGLEEERIKSVINDQVIIIFTLPIIVSMIHVLFASKMIYTLLGILDVNNIKLFLTTYIFVLVIVMIIYALMYVITSRVYYRLIHR</sequence>
<feature type="transmembrane region" description="Helical" evidence="6">
    <location>
        <begin position="287"/>
        <end position="310"/>
    </location>
</feature>
<evidence type="ECO:0000259" key="7">
    <source>
        <dbReference type="Pfam" id="PF02687"/>
    </source>
</evidence>
<keyword evidence="5 6" id="KW-0472">Membrane</keyword>